<reference evidence="1" key="1">
    <citation type="journal article" date="2011" name="Mol. Biosyst.">
        <title>Identification of the gene cluster involved in muraymycin biosynthesis from Streptomyces sp. NRRL 30471.</title>
        <authorList>
            <person name="Cheng L."/>
            <person name="Chen W."/>
            <person name="Zhai L."/>
            <person name="Xu D."/>
            <person name="Huang T."/>
            <person name="Lin S."/>
            <person name="Zhou X."/>
            <person name="Deng Z."/>
        </authorList>
    </citation>
    <scope>NUCLEOTIDE SEQUENCE</scope>
    <source>
        <strain evidence="1">NRRL 30471</strain>
    </source>
</reference>
<protein>
    <submittedName>
        <fullName evidence="1">Putative peptidase containing docking domain protein</fullName>
    </submittedName>
</protein>
<sequence>MRPRLKDDAYFTRVDEGLVWLTPAGLLTVKEPSVAAMVERLAPRLNGRHTVDELTARLPERTRRLIVELLDVLVRQGLVEDTRPGRTPTASAEADAAFVEQVTGDPDAAVHGYRNGRALVMGPDPLLAHCVGALSASGVTTVARILDAGGAAPEAAVHAIVHDGIDFALQLFDSTGLSQASALAGVCADRDIPLVQGLVSESEVLVGPSATVDWTSVWRRLRAEDRKPFEAEPGPPTGAAGRVLANHMVFRLFRCVTGAAGPEDRRLFSFATRTLETRCHDVLRHFSVRTARPQSRVDFLRTVRELRRGRGCTEAQFSTRAVQAIDARFGPVRELAEDELPQLPLRQARALVAAPSWADGPVVVTASGPDFATARYRTALKAIGTYGAMTVDPRRLHMRSRSGGRLPDEPDDVIRAIRAGEADARLWGIRLDDAQPCLVDAREAFPVLSEGSTLPTGLGFGLDWTTMTRVAVLAQCRATVLADPREVTGPQVGQGVIDTDPVSRRYRRLLTALGHDLRLIDLSGRAGVPTVAVLVNGAAVQVMCRLRLVEAVRACLEAVLVAAQSGRPLSCTGRRVRESMAQWSPPQDASLDDAVSALRQTGQTPVLVPLNHDPAMNRITPYAGNVVLINE</sequence>
<dbReference type="AlphaFoldDB" id="F2WUB8"/>
<evidence type="ECO:0000313" key="1">
    <source>
        <dbReference type="EMBL" id="ADZ45318.1"/>
    </source>
</evidence>
<proteinExistence type="predicted"/>
<organism evidence="1">
    <name type="scientific">Streptomyces sp. NRRL 30471</name>
    <dbReference type="NCBI Taxonomy" id="996287"/>
    <lineage>
        <taxon>Bacteria</taxon>
        <taxon>Bacillati</taxon>
        <taxon>Actinomycetota</taxon>
        <taxon>Actinomycetes</taxon>
        <taxon>Kitasatosporales</taxon>
        <taxon>Streptomycetaceae</taxon>
        <taxon>Streptomyces</taxon>
    </lineage>
</organism>
<accession>F2WUB8</accession>
<dbReference type="EMBL" id="HQ257512">
    <property type="protein sequence ID" value="ADZ45318.1"/>
    <property type="molecule type" value="Genomic_DNA"/>
</dbReference>
<gene>
    <name evidence="1" type="primary">mur5</name>
</gene>
<name>F2WUB8_9ACTN</name>